<protein>
    <submittedName>
        <fullName evidence="1">Uncharacterized protein</fullName>
    </submittedName>
</protein>
<gene>
    <name evidence="1" type="ORF">BpHYR1_034020</name>
</gene>
<dbReference type="Proteomes" id="UP000276133">
    <property type="component" value="Unassembled WGS sequence"/>
</dbReference>
<name>A0A3M7PHM4_BRAPC</name>
<keyword evidence="2" id="KW-1185">Reference proteome</keyword>
<reference evidence="1 2" key="1">
    <citation type="journal article" date="2018" name="Sci. Rep.">
        <title>Genomic signatures of local adaptation to the degree of environmental predictability in rotifers.</title>
        <authorList>
            <person name="Franch-Gras L."/>
            <person name="Hahn C."/>
            <person name="Garcia-Roger E.M."/>
            <person name="Carmona M.J."/>
            <person name="Serra M."/>
            <person name="Gomez A."/>
        </authorList>
    </citation>
    <scope>NUCLEOTIDE SEQUENCE [LARGE SCALE GENOMIC DNA]</scope>
    <source>
        <strain evidence="1">HYR1</strain>
    </source>
</reference>
<proteinExistence type="predicted"/>
<dbReference type="EMBL" id="REGN01010689">
    <property type="protein sequence ID" value="RMZ98569.1"/>
    <property type="molecule type" value="Genomic_DNA"/>
</dbReference>
<sequence>MLISSEHPVEISANVALRPAMSDTSLNEIQPKLLKLDTPDQDPALSKKQDSLFIVPSPQSTTSNLTTVTLNDPRKPSPQNKVHVIPYNLTSQKTTPIKLIKDLKPASQSTISSSIGSKKLIQVNAFSSSANTGSNLATSPIRANNLFINSSDKSPKSNTKILTISNGLNSGSSLPNSNKIQYVKIVNTPNVSSNSAPFKITTITSSHNANSNNSQVIK</sequence>
<accession>A0A3M7PHM4</accession>
<comment type="caution">
    <text evidence="1">The sequence shown here is derived from an EMBL/GenBank/DDBJ whole genome shotgun (WGS) entry which is preliminary data.</text>
</comment>
<dbReference type="AlphaFoldDB" id="A0A3M7PHM4"/>
<evidence type="ECO:0000313" key="1">
    <source>
        <dbReference type="EMBL" id="RMZ98569.1"/>
    </source>
</evidence>
<organism evidence="1 2">
    <name type="scientific">Brachionus plicatilis</name>
    <name type="common">Marine rotifer</name>
    <name type="synonym">Brachionus muelleri</name>
    <dbReference type="NCBI Taxonomy" id="10195"/>
    <lineage>
        <taxon>Eukaryota</taxon>
        <taxon>Metazoa</taxon>
        <taxon>Spiralia</taxon>
        <taxon>Gnathifera</taxon>
        <taxon>Rotifera</taxon>
        <taxon>Eurotatoria</taxon>
        <taxon>Monogononta</taxon>
        <taxon>Pseudotrocha</taxon>
        <taxon>Ploima</taxon>
        <taxon>Brachionidae</taxon>
        <taxon>Brachionus</taxon>
    </lineage>
</organism>
<evidence type="ECO:0000313" key="2">
    <source>
        <dbReference type="Proteomes" id="UP000276133"/>
    </source>
</evidence>